<dbReference type="GO" id="GO:0005634">
    <property type="term" value="C:nucleus"/>
    <property type="evidence" value="ECO:0007669"/>
    <property type="project" value="TreeGrafter"/>
</dbReference>
<dbReference type="FunCoup" id="A0A316VCW8">
    <property type="interactions" value="316"/>
</dbReference>
<evidence type="ECO:0000313" key="13">
    <source>
        <dbReference type="Proteomes" id="UP000245771"/>
    </source>
</evidence>
<dbReference type="STRING" id="1280837.A0A316VCW8"/>
<evidence type="ECO:0000313" key="12">
    <source>
        <dbReference type="EMBL" id="PWN35330.1"/>
    </source>
</evidence>
<dbReference type="GO" id="GO:0008270">
    <property type="term" value="F:zinc ion binding"/>
    <property type="evidence" value="ECO:0007669"/>
    <property type="project" value="UniProtKB-KW"/>
</dbReference>
<dbReference type="SMART" id="SM00184">
    <property type="entry name" value="RING"/>
    <property type="match status" value="1"/>
</dbReference>
<feature type="zinc finger region" description="RING-Gid-type" evidence="9">
    <location>
        <begin position="378"/>
        <end position="420"/>
    </location>
</feature>
<evidence type="ECO:0000256" key="7">
    <source>
        <dbReference type="ARBA" id="ARBA00075398"/>
    </source>
</evidence>
<dbReference type="Pfam" id="PF13445">
    <property type="entry name" value="zf-RING_UBOX"/>
    <property type="match status" value="1"/>
</dbReference>
<comment type="similarity">
    <text evidence="6">Belongs to the RMD5/GID2 family.</text>
</comment>
<dbReference type="InterPro" id="IPR001841">
    <property type="entry name" value="Znf_RING"/>
</dbReference>
<comment type="subcellular location">
    <subcellularLocation>
        <location evidence="1">Cytoplasm</location>
    </subcellularLocation>
</comment>
<dbReference type="Pfam" id="PF10607">
    <property type="entry name" value="CTLH"/>
    <property type="match status" value="1"/>
</dbReference>
<evidence type="ECO:0000256" key="1">
    <source>
        <dbReference type="ARBA" id="ARBA00004496"/>
    </source>
</evidence>
<evidence type="ECO:0000256" key="6">
    <source>
        <dbReference type="ARBA" id="ARBA00061136"/>
    </source>
</evidence>
<dbReference type="InterPro" id="IPR037683">
    <property type="entry name" value="Rmd5_dRing"/>
</dbReference>
<dbReference type="InterPro" id="IPR006594">
    <property type="entry name" value="LisH"/>
</dbReference>
<dbReference type="AlphaFoldDB" id="A0A316VCW8"/>
<protein>
    <recommendedName>
        <fullName evidence="8">GID complex catalytic subunit 2</fullName>
    </recommendedName>
    <alternativeName>
        <fullName evidence="7">Glucose-induced degradation protein 2</fullName>
    </alternativeName>
</protein>
<evidence type="ECO:0000256" key="3">
    <source>
        <dbReference type="ARBA" id="ARBA00022723"/>
    </source>
</evidence>
<evidence type="ECO:0000256" key="9">
    <source>
        <dbReference type="PROSITE-ProRule" id="PRU01215"/>
    </source>
</evidence>
<dbReference type="InterPro" id="IPR013083">
    <property type="entry name" value="Znf_RING/FYVE/PHD"/>
</dbReference>
<dbReference type="InterPro" id="IPR024964">
    <property type="entry name" value="CTLH/CRA"/>
</dbReference>
<feature type="domain" description="RING-Gid-type" evidence="11">
    <location>
        <begin position="378"/>
        <end position="420"/>
    </location>
</feature>
<dbReference type="PANTHER" id="PTHR12170:SF3">
    <property type="entry name" value="GH10162P"/>
    <property type="match status" value="1"/>
</dbReference>
<organism evidence="12 13">
    <name type="scientific">Meira miltonrushii</name>
    <dbReference type="NCBI Taxonomy" id="1280837"/>
    <lineage>
        <taxon>Eukaryota</taxon>
        <taxon>Fungi</taxon>
        <taxon>Dikarya</taxon>
        <taxon>Basidiomycota</taxon>
        <taxon>Ustilaginomycotina</taxon>
        <taxon>Exobasidiomycetes</taxon>
        <taxon>Exobasidiales</taxon>
        <taxon>Brachybasidiaceae</taxon>
        <taxon>Meira</taxon>
    </lineage>
</organism>
<reference evidence="12 13" key="1">
    <citation type="journal article" date="2018" name="Mol. Biol. Evol.">
        <title>Broad Genomic Sampling Reveals a Smut Pathogenic Ancestry of the Fungal Clade Ustilaginomycotina.</title>
        <authorList>
            <person name="Kijpornyongpan T."/>
            <person name="Mondo S.J."/>
            <person name="Barry K."/>
            <person name="Sandor L."/>
            <person name="Lee J."/>
            <person name="Lipzen A."/>
            <person name="Pangilinan J."/>
            <person name="LaButti K."/>
            <person name="Hainaut M."/>
            <person name="Henrissat B."/>
            <person name="Grigoriev I.V."/>
            <person name="Spatafora J.W."/>
            <person name="Aime M.C."/>
        </authorList>
    </citation>
    <scope>NUCLEOTIDE SEQUENCE [LARGE SCALE GENOMIC DNA]</scope>
    <source>
        <strain evidence="12 13">MCA 3882</strain>
    </source>
</reference>
<dbReference type="InParanoid" id="A0A316VCW8"/>
<evidence type="ECO:0000256" key="5">
    <source>
        <dbReference type="ARBA" id="ARBA00022833"/>
    </source>
</evidence>
<dbReference type="GO" id="GO:0061630">
    <property type="term" value="F:ubiquitin protein ligase activity"/>
    <property type="evidence" value="ECO:0007669"/>
    <property type="project" value="InterPro"/>
</dbReference>
<dbReference type="GO" id="GO:0005737">
    <property type="term" value="C:cytoplasm"/>
    <property type="evidence" value="ECO:0007669"/>
    <property type="project" value="UniProtKB-SubCell"/>
</dbReference>
<dbReference type="Gene3D" id="3.30.40.10">
    <property type="entry name" value="Zinc/RING finger domain, C3HC4 (zinc finger)"/>
    <property type="match status" value="1"/>
</dbReference>
<dbReference type="InterPro" id="IPR027370">
    <property type="entry name" value="Znf-RING_euk"/>
</dbReference>
<dbReference type="OrthoDB" id="1933281at2759"/>
<dbReference type="PROSITE" id="PS50896">
    <property type="entry name" value="LISH"/>
    <property type="match status" value="1"/>
</dbReference>
<dbReference type="FunFam" id="3.30.40.10:FF:000143">
    <property type="entry name" value="Regulator of gluconeogenesis Rmd5"/>
    <property type="match status" value="1"/>
</dbReference>
<proteinExistence type="inferred from homology"/>
<dbReference type="InterPro" id="IPR045098">
    <property type="entry name" value="Fyv10_fam"/>
</dbReference>
<keyword evidence="13" id="KW-1185">Reference proteome</keyword>
<dbReference type="SUPFAM" id="SSF57850">
    <property type="entry name" value="RING/U-box"/>
    <property type="match status" value="1"/>
</dbReference>
<keyword evidence="4 9" id="KW-0863">Zinc-finger</keyword>
<evidence type="ECO:0000256" key="4">
    <source>
        <dbReference type="ARBA" id="ARBA00022771"/>
    </source>
</evidence>
<dbReference type="GeneID" id="37018261"/>
<keyword evidence="3" id="KW-0479">Metal-binding</keyword>
<keyword evidence="2" id="KW-0963">Cytoplasm</keyword>
<dbReference type="EMBL" id="KZ819603">
    <property type="protein sequence ID" value="PWN35330.1"/>
    <property type="molecule type" value="Genomic_DNA"/>
</dbReference>
<dbReference type="Proteomes" id="UP000245771">
    <property type="component" value="Unassembled WGS sequence"/>
</dbReference>
<dbReference type="GO" id="GO:0043161">
    <property type="term" value="P:proteasome-mediated ubiquitin-dependent protein catabolic process"/>
    <property type="evidence" value="ECO:0007669"/>
    <property type="project" value="InterPro"/>
</dbReference>
<keyword evidence="5" id="KW-0862">Zinc</keyword>
<dbReference type="PANTHER" id="PTHR12170">
    <property type="entry name" value="MACROPHAGE ERYTHROBLAST ATTACHER-RELATED"/>
    <property type="match status" value="1"/>
</dbReference>
<dbReference type="PROSITE" id="PS51867">
    <property type="entry name" value="ZF_RING_GID"/>
    <property type="match status" value="1"/>
</dbReference>
<name>A0A316VCW8_9BASI</name>
<evidence type="ECO:0000259" key="11">
    <source>
        <dbReference type="PROSITE" id="PS51867"/>
    </source>
</evidence>
<dbReference type="GO" id="GO:0034657">
    <property type="term" value="C:GID complex"/>
    <property type="evidence" value="ECO:0007669"/>
    <property type="project" value="TreeGrafter"/>
</dbReference>
<dbReference type="RefSeq" id="XP_025355632.1">
    <property type="nucleotide sequence ID" value="XM_025496480.1"/>
</dbReference>
<evidence type="ECO:0000256" key="8">
    <source>
        <dbReference type="ARBA" id="ARBA00080744"/>
    </source>
</evidence>
<evidence type="ECO:0000256" key="2">
    <source>
        <dbReference type="ARBA" id="ARBA00022490"/>
    </source>
</evidence>
<evidence type="ECO:0000256" key="10">
    <source>
        <dbReference type="SAM" id="MobiDB-lite"/>
    </source>
</evidence>
<dbReference type="InterPro" id="IPR044063">
    <property type="entry name" value="ZF_RING_GID"/>
</dbReference>
<feature type="region of interest" description="Disordered" evidence="10">
    <location>
        <begin position="14"/>
        <end position="33"/>
    </location>
</feature>
<dbReference type="CDD" id="cd16652">
    <property type="entry name" value="dRING_Rmd5p-like"/>
    <property type="match status" value="1"/>
</dbReference>
<accession>A0A316VCW8</accession>
<gene>
    <name evidence="12" type="ORF">FA14DRAFT_121738</name>
</gene>
<sequence>MEAIHKEVQRVLEKAPGTGTFKAPKKPSTSRSAKVATSADESVLDALDHLLESLEEAKRSTLPAQILTAQLQQKVTKCSKTINDKHKEYYNALSKLGKALDKKFVIPIDGVADANLFQNEDAQRALNRVIRDHLERSGEWEVARMFEQEAKMNKMDSFLPSGTFQMLHNITTEIKRGELSQAIAWATQESDFLAARRSPLEFNLHRSRFIRIALGMERWSPSSGGYETEGDELHEIPSTYAALRYGQQYLVSRKGARLEEIQKLFTFLLFLHDVREALPRELLLARIPEPYHIFLDEDEMHGHSLAPLFQREFTARQGVAREAPLKVAVEVGASGALNIIIKVRTLMKEKGNEWSQADELPVEIPLPAHLRFHSIFACPVSKEQGTEENPPMMMQCGHVVCQESLTRLGKGTGRVKCPYCPIESTVSQADRVYF</sequence>